<dbReference type="FunFam" id="3.10.490.20:FF:000010">
    <property type="entry name" value="Dynein heavy chain, putative"/>
    <property type="match status" value="1"/>
</dbReference>
<keyword evidence="12" id="KW-0206">Cytoskeleton</keyword>
<dbReference type="Pfam" id="PF08385">
    <property type="entry name" value="DHC_N1"/>
    <property type="match status" value="1"/>
</dbReference>
<evidence type="ECO:0000313" key="18">
    <source>
        <dbReference type="RefSeq" id="XP_031439361.1"/>
    </source>
</evidence>
<evidence type="ECO:0000256" key="1">
    <source>
        <dbReference type="ARBA" id="ARBA00004430"/>
    </source>
</evidence>
<feature type="domain" description="AAA+ ATPase" evidence="16">
    <location>
        <begin position="2324"/>
        <end position="2479"/>
    </location>
</feature>
<feature type="domain" description="AAA+ ATPase" evidence="16">
    <location>
        <begin position="2649"/>
        <end position="2797"/>
    </location>
</feature>
<dbReference type="CDD" id="cd06503">
    <property type="entry name" value="ATP-synt_Fo_b"/>
    <property type="match status" value="1"/>
</dbReference>
<evidence type="ECO:0000256" key="15">
    <source>
        <dbReference type="SAM" id="MobiDB-lite"/>
    </source>
</evidence>
<evidence type="ECO:0000256" key="5">
    <source>
        <dbReference type="ARBA" id="ARBA00022737"/>
    </source>
</evidence>
<dbReference type="InterPro" id="IPR013602">
    <property type="entry name" value="Dynein_heavy_linker"/>
</dbReference>
<dbReference type="Pfam" id="PF12774">
    <property type="entry name" value="AAA_6"/>
    <property type="match status" value="1"/>
</dbReference>
<evidence type="ECO:0000256" key="2">
    <source>
        <dbReference type="ARBA" id="ARBA00008887"/>
    </source>
</evidence>
<dbReference type="Gene3D" id="3.10.490.20">
    <property type="match status" value="1"/>
</dbReference>
<comment type="similarity">
    <text evidence="2">Belongs to the dynein heavy chain family.</text>
</comment>
<dbReference type="CTD" id="335340"/>
<keyword evidence="5" id="KW-0677">Repeat</keyword>
<dbReference type="InterPro" id="IPR042219">
    <property type="entry name" value="AAA_lid_11_sf"/>
</dbReference>
<dbReference type="Gene3D" id="1.10.287.2620">
    <property type="match status" value="1"/>
</dbReference>
<evidence type="ECO:0000313" key="19">
    <source>
        <dbReference type="RefSeq" id="XP_031439362.1"/>
    </source>
</evidence>
<dbReference type="InterPro" id="IPR035706">
    <property type="entry name" value="AAA_9"/>
</dbReference>
<keyword evidence="11" id="KW-0505">Motor protein</keyword>
<dbReference type="FunFam" id="3.40.50.300:FF:000543">
    <property type="entry name" value="Dynein axonemal heavy chain 5"/>
    <property type="match status" value="1"/>
</dbReference>
<dbReference type="InterPro" id="IPR026983">
    <property type="entry name" value="DHC"/>
</dbReference>
<dbReference type="FunFam" id="3.20.180.20:FF:000001">
    <property type="entry name" value="Dynein axonemal heavy chain 5"/>
    <property type="match status" value="1"/>
</dbReference>
<dbReference type="Gene3D" id="1.20.58.1120">
    <property type="match status" value="1"/>
</dbReference>
<dbReference type="Pfam" id="PF12780">
    <property type="entry name" value="AAA_8"/>
    <property type="match status" value="1"/>
</dbReference>
<dbReference type="FunFam" id="1.10.8.1220:FF:000001">
    <property type="entry name" value="Dynein axonemal heavy chain 5"/>
    <property type="match status" value="1"/>
</dbReference>
<evidence type="ECO:0000256" key="9">
    <source>
        <dbReference type="ARBA" id="ARBA00023054"/>
    </source>
</evidence>
<dbReference type="InterPro" id="IPR024317">
    <property type="entry name" value="Dynein_heavy_chain_D4_dom"/>
</dbReference>
<dbReference type="GO" id="GO:0005524">
    <property type="term" value="F:ATP binding"/>
    <property type="evidence" value="ECO:0007669"/>
    <property type="project" value="UniProtKB-KW"/>
</dbReference>
<dbReference type="InterPro" id="IPR041589">
    <property type="entry name" value="DNAH3_AAA_lid_1"/>
</dbReference>
<evidence type="ECO:0000313" key="20">
    <source>
        <dbReference type="RefSeq" id="XP_031439364.1"/>
    </source>
</evidence>
<dbReference type="InterPro" id="IPR003593">
    <property type="entry name" value="AAA+_ATPase"/>
</dbReference>
<dbReference type="FunFam" id="1.10.287.2620:FF:000003">
    <property type="entry name" value="Dynein, axonemal, heavy chain 5"/>
    <property type="match status" value="1"/>
</dbReference>
<feature type="region of interest" description="Disordered" evidence="15">
    <location>
        <begin position="1"/>
        <end position="125"/>
    </location>
</feature>
<dbReference type="Pfam" id="PF12781">
    <property type="entry name" value="AAA_9"/>
    <property type="match status" value="1"/>
</dbReference>
<dbReference type="RefSeq" id="XP_031439364.1">
    <property type="nucleotide sequence ID" value="XM_031583504.1"/>
</dbReference>
<evidence type="ECO:0000256" key="12">
    <source>
        <dbReference type="ARBA" id="ARBA00023212"/>
    </source>
</evidence>
<dbReference type="Gene3D" id="1.10.8.710">
    <property type="match status" value="1"/>
</dbReference>
<dbReference type="FunFam" id="3.40.50.300:FF:001221">
    <property type="entry name" value="Axonemal dynein heavy chain 8"/>
    <property type="match status" value="1"/>
</dbReference>
<proteinExistence type="inferred from homology"/>
<keyword evidence="8" id="KW-0243">Dynein</keyword>
<dbReference type="Pfam" id="PF17857">
    <property type="entry name" value="AAA_lid_1"/>
    <property type="match status" value="1"/>
</dbReference>
<feature type="domain" description="AAA+ ATPase" evidence="16">
    <location>
        <begin position="2045"/>
        <end position="2181"/>
    </location>
</feature>
<dbReference type="InterPro" id="IPR013594">
    <property type="entry name" value="Dynein_heavy_tail"/>
</dbReference>
<dbReference type="GO" id="GO:0097729">
    <property type="term" value="C:9+2 motile cilium"/>
    <property type="evidence" value="ECO:0007669"/>
    <property type="project" value="UniProtKB-ARBA"/>
</dbReference>
<dbReference type="InterPro" id="IPR041228">
    <property type="entry name" value="Dynein_C"/>
</dbReference>
<dbReference type="Pfam" id="PF17852">
    <property type="entry name" value="Dynein_AAA_lid"/>
    <property type="match status" value="1"/>
</dbReference>
<gene>
    <name evidence="18 19 20" type="primary">dnah5l</name>
</gene>
<dbReference type="FunFam" id="1.10.8.720:FF:000004">
    <property type="entry name" value="Dynein heavy chain 5, axonemal"/>
    <property type="match status" value="1"/>
</dbReference>
<dbReference type="FunFam" id="3.40.50.300:FF:000049">
    <property type="entry name" value="Dynein, axonemal, heavy chain 5"/>
    <property type="match status" value="1"/>
</dbReference>
<feature type="coiled-coil region" evidence="14">
    <location>
        <begin position="3801"/>
        <end position="3828"/>
    </location>
</feature>
<feature type="coiled-coil region" evidence="14">
    <location>
        <begin position="3275"/>
        <end position="3348"/>
    </location>
</feature>
<dbReference type="SUPFAM" id="SSF52540">
    <property type="entry name" value="P-loop containing nucleoside triphosphate hydrolases"/>
    <property type="match status" value="4"/>
</dbReference>
<dbReference type="FunFam" id="3.40.50.300:FF:000320">
    <property type="entry name" value="Dynein, axonemal, heavy chain 5"/>
    <property type="match status" value="1"/>
</dbReference>
<dbReference type="InterPro" id="IPR043160">
    <property type="entry name" value="Dynein_C_barrel"/>
</dbReference>
<dbReference type="InterPro" id="IPR043157">
    <property type="entry name" value="Dynein_AAA1S"/>
</dbReference>
<dbReference type="GeneTree" id="ENSGT00940000164265"/>
<protein>
    <submittedName>
        <fullName evidence="18 19">Dynein axonemal heavy chain 5</fullName>
    </submittedName>
</protein>
<dbReference type="Gene3D" id="1.20.140.100">
    <property type="entry name" value="Dynein heavy chain, N-terminal domain 2"/>
    <property type="match status" value="1"/>
</dbReference>
<dbReference type="GO" id="GO:0008569">
    <property type="term" value="F:minus-end-directed microtubule motor activity"/>
    <property type="evidence" value="ECO:0007669"/>
    <property type="project" value="InterPro"/>
</dbReference>
<dbReference type="FunFam" id="3.40.50.300:FF:000044">
    <property type="entry name" value="Dynein heavy chain 5, axonemal"/>
    <property type="match status" value="1"/>
</dbReference>
<dbReference type="FunFam" id="3.40.50.300:FF:002141">
    <property type="entry name" value="Dynein heavy chain"/>
    <property type="match status" value="1"/>
</dbReference>
<dbReference type="InterPro" id="IPR042228">
    <property type="entry name" value="Dynein_linker_3"/>
</dbReference>
<dbReference type="FunFam" id="1.20.140.100:FF:000003">
    <property type="entry name" value="Dynein, axonemal, heavy chain 5"/>
    <property type="match status" value="1"/>
</dbReference>
<dbReference type="Gene3D" id="1.20.1270.280">
    <property type="match status" value="1"/>
</dbReference>
<keyword evidence="6" id="KW-0547">Nucleotide-binding</keyword>
<evidence type="ECO:0000256" key="14">
    <source>
        <dbReference type="SAM" id="Coils"/>
    </source>
</evidence>
<dbReference type="InterPro" id="IPR041466">
    <property type="entry name" value="Dynein_AAA5_ext"/>
</dbReference>
<feature type="compositionally biased region" description="Basic residues" evidence="15">
    <location>
        <begin position="101"/>
        <end position="114"/>
    </location>
</feature>
<dbReference type="RefSeq" id="XP_031439362.1">
    <property type="nucleotide sequence ID" value="XM_031583502.2"/>
</dbReference>
<dbReference type="InterPro" id="IPR024743">
    <property type="entry name" value="Dynein_HC_stalk"/>
</dbReference>
<comment type="subcellular location">
    <subcellularLocation>
        <location evidence="1">Cytoplasm</location>
        <location evidence="1">Cytoskeleton</location>
        <location evidence="1">Cilium axoneme</location>
    </subcellularLocation>
</comment>
<dbReference type="Pfam" id="PF18199">
    <property type="entry name" value="Dynein_C"/>
    <property type="match status" value="1"/>
</dbReference>
<dbReference type="Gene3D" id="1.20.920.30">
    <property type="match status" value="1"/>
</dbReference>
<dbReference type="FunFam" id="1.20.58.1120:FF:000004">
    <property type="entry name" value="Dynein axonemal heavy chain 5"/>
    <property type="match status" value="1"/>
</dbReference>
<dbReference type="Pfam" id="PF12777">
    <property type="entry name" value="MT"/>
    <property type="match status" value="1"/>
</dbReference>
<keyword evidence="13" id="KW-0966">Cell projection</keyword>
<dbReference type="Pfam" id="PF12775">
    <property type="entry name" value="AAA_7"/>
    <property type="match status" value="1"/>
</dbReference>
<accession>A0A6P8GJL7</accession>
<dbReference type="Gene3D" id="1.10.472.130">
    <property type="match status" value="1"/>
</dbReference>
<keyword evidence="7" id="KW-0067">ATP-binding</keyword>
<dbReference type="GO" id="GO:0051959">
    <property type="term" value="F:dynein light intermediate chain binding"/>
    <property type="evidence" value="ECO:0007669"/>
    <property type="project" value="InterPro"/>
</dbReference>
<dbReference type="InterPro" id="IPR041658">
    <property type="entry name" value="AAA_lid_11"/>
</dbReference>
<dbReference type="Gene3D" id="3.40.50.300">
    <property type="entry name" value="P-loop containing nucleotide triphosphate hydrolases"/>
    <property type="match status" value="5"/>
</dbReference>
<dbReference type="Gene3D" id="1.20.920.20">
    <property type="match status" value="1"/>
</dbReference>
<feature type="compositionally biased region" description="Low complexity" evidence="15">
    <location>
        <begin position="116"/>
        <end position="125"/>
    </location>
</feature>
<dbReference type="SMART" id="SM00382">
    <property type="entry name" value="AAA"/>
    <property type="match status" value="3"/>
</dbReference>
<evidence type="ECO:0000256" key="8">
    <source>
        <dbReference type="ARBA" id="ARBA00023017"/>
    </source>
</evidence>
<dbReference type="FunFam" id="1.10.472.130:FF:000009">
    <property type="entry name" value="Dynein heavy chain 5, axonemal"/>
    <property type="match status" value="1"/>
</dbReference>
<dbReference type="Pfam" id="PF08393">
    <property type="entry name" value="DHC_N2"/>
    <property type="match status" value="1"/>
</dbReference>
<evidence type="ECO:0000313" key="17">
    <source>
        <dbReference type="Proteomes" id="UP000515152"/>
    </source>
</evidence>
<dbReference type="Gene3D" id="6.10.140.1060">
    <property type="match status" value="1"/>
</dbReference>
<dbReference type="FunFam" id="1.10.8.710:FF:000003">
    <property type="entry name" value="Dynein axonemal heavy chain 5"/>
    <property type="match status" value="1"/>
</dbReference>
<dbReference type="Pfam" id="PF18198">
    <property type="entry name" value="AAA_lid_11"/>
    <property type="match status" value="1"/>
</dbReference>
<dbReference type="Gene3D" id="1.10.8.720">
    <property type="entry name" value="Region D6 of dynein motor"/>
    <property type="match status" value="1"/>
</dbReference>
<keyword evidence="9 14" id="KW-0175">Coiled coil</keyword>
<evidence type="ECO:0000256" key="11">
    <source>
        <dbReference type="ARBA" id="ARBA00023175"/>
    </source>
</evidence>
<dbReference type="PANTHER" id="PTHR46532:SF13">
    <property type="entry name" value="CYTOPLASMIC DYNEIN 1 HEAVY CHAIN 1"/>
    <property type="match status" value="1"/>
</dbReference>
<feature type="coiled-coil region" evidence="14">
    <location>
        <begin position="3495"/>
        <end position="3543"/>
    </location>
</feature>
<evidence type="ECO:0000259" key="16">
    <source>
        <dbReference type="SMART" id="SM00382"/>
    </source>
</evidence>
<dbReference type="FunFam" id="1.20.920.20:FF:000004">
    <property type="entry name" value="Dynein axonemal heavy chain 5"/>
    <property type="match status" value="1"/>
</dbReference>
<dbReference type="FunFam" id="1.20.1270.280:FF:000002">
    <property type="entry name" value="Dynein heavy chain 5, axonemal"/>
    <property type="match status" value="1"/>
</dbReference>
<dbReference type="InterPro" id="IPR027417">
    <property type="entry name" value="P-loop_NTPase"/>
</dbReference>
<dbReference type="InterPro" id="IPR004273">
    <property type="entry name" value="Dynein_heavy_D6_P-loop"/>
</dbReference>
<dbReference type="InterPro" id="IPR056759">
    <property type="entry name" value="DYH2-5-8_CC"/>
</dbReference>
<dbReference type="GO" id="GO:0045505">
    <property type="term" value="F:dynein intermediate chain binding"/>
    <property type="evidence" value="ECO:0007669"/>
    <property type="project" value="InterPro"/>
</dbReference>
<dbReference type="Pfam" id="PF25007">
    <property type="entry name" value="DYH2-5-8_CC"/>
    <property type="match status" value="1"/>
</dbReference>
<dbReference type="InterPro" id="IPR042222">
    <property type="entry name" value="Dynein_2_N"/>
</dbReference>
<evidence type="ECO:0000256" key="4">
    <source>
        <dbReference type="ARBA" id="ARBA00022701"/>
    </source>
</evidence>
<feature type="compositionally biased region" description="Basic and acidic residues" evidence="15">
    <location>
        <begin position="48"/>
        <end position="59"/>
    </location>
</feature>
<reference evidence="18 19" key="1">
    <citation type="submission" date="2025-04" db="UniProtKB">
        <authorList>
            <consortium name="RefSeq"/>
        </authorList>
    </citation>
    <scope>IDENTIFICATION</scope>
</reference>
<dbReference type="FunFam" id="1.20.920.30:FF:000004">
    <property type="entry name" value="Dynein axonemal heavy chain 5"/>
    <property type="match status" value="1"/>
</dbReference>
<dbReference type="Gene3D" id="1.10.8.1220">
    <property type="match status" value="1"/>
</dbReference>
<keyword evidence="10" id="KW-0969">Cilium</keyword>
<dbReference type="RefSeq" id="XP_031439361.1">
    <property type="nucleotide sequence ID" value="XM_031583501.2"/>
</dbReference>
<keyword evidence="17" id="KW-1185">Reference proteome</keyword>
<evidence type="ECO:0000256" key="3">
    <source>
        <dbReference type="ARBA" id="ARBA00022490"/>
    </source>
</evidence>
<name>A0A6P8GJL7_CLUHA</name>
<dbReference type="GO" id="GO:0007018">
    <property type="term" value="P:microtubule-based movement"/>
    <property type="evidence" value="ECO:0007669"/>
    <property type="project" value="InterPro"/>
</dbReference>
<evidence type="ECO:0000256" key="7">
    <source>
        <dbReference type="ARBA" id="ARBA00022840"/>
    </source>
</evidence>
<organism evidence="17 20">
    <name type="scientific">Clupea harengus</name>
    <name type="common">Atlantic herring</name>
    <dbReference type="NCBI Taxonomy" id="7950"/>
    <lineage>
        <taxon>Eukaryota</taxon>
        <taxon>Metazoa</taxon>
        <taxon>Chordata</taxon>
        <taxon>Craniata</taxon>
        <taxon>Vertebrata</taxon>
        <taxon>Euteleostomi</taxon>
        <taxon>Actinopterygii</taxon>
        <taxon>Neopterygii</taxon>
        <taxon>Teleostei</taxon>
        <taxon>Clupei</taxon>
        <taxon>Clupeiformes</taxon>
        <taxon>Clupeoidei</taxon>
        <taxon>Clupeidae</taxon>
        <taxon>Clupea</taxon>
    </lineage>
</organism>
<evidence type="ECO:0000256" key="13">
    <source>
        <dbReference type="ARBA" id="ARBA00023273"/>
    </source>
</evidence>
<evidence type="ECO:0000256" key="6">
    <source>
        <dbReference type="ARBA" id="ARBA00022741"/>
    </source>
</evidence>
<dbReference type="Proteomes" id="UP000515152">
    <property type="component" value="Chromosome 17"/>
</dbReference>
<dbReference type="PANTHER" id="PTHR46532">
    <property type="entry name" value="MALE FERTILITY FACTOR KL5"/>
    <property type="match status" value="1"/>
</dbReference>
<sequence length="4701" mass="530958">MSENGSLHQGMEEQALSPSQSDEPGEEVASRSPAQQSPYEELEAVGSEAERSVGPEAEAKPNSPGQLESDPGEGGNTDISTAQDAAEVRPPLISIKTGVSGHRRIGGQRVKRANHTSSSVITSPVSTAAVSGKRSVVLSNEARKEMVKQAKALKDERRAAIDSRHKYLISKIADGVSLGEAEVEEALVSDDKFSLIEEFFAAHGSKRLLFFYQAAPSSQLNRHSNPDTISSTTGQKKLFITTGTAEGLLGVCLFFLRSTEKAITTATVFQEVNFGMLDCTDGNLLHSFQNLFSQVMLPALKSQEDWGAIKDGLKNVHIQDFLSSVDRFVCSLSSARQNMEGKFQLNEVDSAPSLSNLQEPADYTAAAGNSELVERLEAVLLHWAQQIELVLTESEQMRKEADDIGPAAELEYWKSRMTTFNSLLEEIKRPQVKKVLGLLQVAKSKTLRRWKELDGNITVVANEAKDNVKYLYTLEKFFRPLGKCTPTSMLEHIPNLMNSIRMIHNVSHYYNTSEHMTSLFVKVTNQMVTTSKAYLSQGMAKVWDLDRKELLQRIDECFQLNQEYQLCFQRVREKLRENLENRQFEFSENYIFGKFDTFCKRLEKIADVAGTLEDLSSLQHIKVEGTEKIYVRYQTIVTSIKSKTYNVLDHRKLEFENDYAEFKAQIQGLFQSLQALLDAWFEKNLSAERMLDLLAKFENGVGKQLDLTLKYMFVLQRYGHELEQVRRLYQKQRDNPPVTRNMPTIAGKILWSRQLLRKIELPMTMLKDKLDVLKVPEMRKIIRAYNKMAAVLLEYELLYHRGWVQAVEMGQHGLSATLLIRHPQTKEIFVNLDPVVLEVLQEVKCMSKMGFSVPKSILTVCASEAQLKAQQNTLQELLEDFQVSVGQIPAPLQPVLQPFISHVETALTPGLTTLSWSSLNIDRFLQGVCEALGELKQVVKVASDTLECRVERAFQDVATTALLPLPEDEPVPIHSFQSEAESAVRAAGQELAGHSTQAEMSMYDMIHELKRKMKPAEMVNLEGSFACLHPDAKQKTRCQACLPCHFYNLMGHLCQKNTEALVRATKTSLDSLRRRLHVASSKYLSAFAPLGRTVSQVPLFKASIQLAIPNIVLRPSLEDIQSILNKVVNTVLSMAKDIPLWEYSRLHHKQLQVEQQAARDLGDDGPVPKQITLKPLDRQLAEHKDVTKAVVQLSSLVSSLKADAGDVLGGLAHFSTLWSQDAEEQVKVFLESSPSLPEFSAQISSYSTLEAQIEELPPSWTVGSILYETDQLKLSLVQECRAWKRAFGAALNRQASANMSEIYAFVDSLNRQLQRPVRDLEDVRGAMAALREVREGEIRIDSLIGPVEESFTLLNRHELHFSDGNAEKVDSLTYAWKNLNALVLQTQNTLVAIQPTMKSELLAGVESFQGTVQSFYTDYDTSGPGVAGLVPSEASDRLQAFQAQFDELWRKYITFSGGEELFGLPVKEYPDLQRIKRELSLLSKLYGLYNSVIDSVNGYYDIQWADLNIEKINSELQDFQNRIRKLPKALKEWQAFCDLKKKIDDFNETCPLLYMMANKAMMGRHWQRLSDITGHSFDVDSANFSLRNIMEAPLLQYKEDIEDVCISAVKERDIEAKLKDVVAEWSSHTFTFAPFRNRGELLLKGSDTAEKVALMEDSLMILASLMSNRYNVPFKPTIQQWVQKLSNTTEVIEKWLMVQNLWIYLEAVFVGGDIAKQLPQEAKRFQNIDKSWQKIMQRAHEVPGVVQCSVGDETLSQLLPHLLEQLEVCQKSLSGYLEKKRLVFSRFFFVSDPVLLEILGQASDSHTIQAHLLSLFDNVNRVVFHEKNYDQILSFQSQEGETVALTEPVSAQGNVEVWLGLLLSGVKSTIHSIIRQAHMAIGDAGLKLLEFQSVFPAQVGLLGIQLIWTRDAEEALKLSKADKKIMQTTNQKFLDILNELIDMTTRDLTKIERTKYETLITIHVHQKDIFDDLVRMNIRSASDFEWQKQSRFYFLEDVDRCLIQITDVEFDYCNEYLGCTDRLVITPLTDRCYITLAQALGMSMGGAPAGPAGTGKTETTKDMGRCLGKYVVVFNCSDQMDYRGLGRIYKGLAQAGAWGCFDEFNRIELPVLSVAAQQIYIVLQCKKNKKTQFIFTDGDVVDMDKEFGIFLTMNPGYAGRQELPENLKIQFRTVAMMVPDRAIIMRVKLASAGFRDNQVLSRKFYTLYKLCEEQLSKQVHYDFGLRNILSVLRTLGAVKRANPTESEKTVVMRVLRDMNLSKLVDEDEPLFMSLINDLFPGITLDKAGYPELEAAIQAQTQQAGLIFHPPWVLKLVQLYETQLVRHGMMTLGPSGTGKTTCIHTLMKAMTDCGTPHKEMRMNPKAITASQMFGTLDVATNDWTDGVFSTLWRKTLKAKKGEHIWIVLDGPVDAIWIENLNSVLDDNKTLTLANGDRIPMAPNCKVVFEPHNIDNASPATVSRNGMVFMSSSVLDWQPILQAWLRKIPPAQADVLLNCFNNIYQDLINFIFTVVSPKMQILECMYIKQTLDLLQGLLPSAEERNAAHGHVSRLFVFALMWSAGALLELDDRAKLEVFLKGHSSPLSLPHTQEEQTIFEFVVNEAGEWDHWSKKVPEYKYPKDVIPDYASILVPNVDNVRTDFLMRTIMQQGKAVLLIGEQGTAKTVMIKGYTGKYDPERHVSKSFNFSSATLPGMFQQTIESYIDKRMGSTYGPPAGKRMTVFVDDINMPVINEWGDQITNEIVRQLMEQGGFYSLERPGEFTTVVDVQLVAAMIHPGGGRNDIPQRLKRQFCIFNCTLPSNSSIDKIFHTLAQGYFCPERGFSEGVCALASALVPTSRRVWQAVKAKMLPSPAKFHYVFNLRDLSRIWQGILAVRADVCQGPAVLMPLFRHECCRVVADRFVDLKDTEIFDGIVARIATEDHGADWMEQAQADAYFVDFLRDAQDTTGDEPDDAEPETPKVYEPIPSFQALSERLGLYLQQYNEAVRGNAMDLVFFKDAMIHLVKISRIVRTPQGNALLVGVGGSGKQSLTRLASFVAGYQSFQITLTRTYNVSNLMEDLKTLYRIAGQQGKGVTFIFTDNDIKDEAFLEYMNNVLASGEVSNLFPRDEMDEITQDLIPAMKREHPRRPPTAENLYDYFLSRVRSNLHVALCFSPVGEKLRSRALRFPGLISGCTVDWFQRWPRDALVAVAQHFLASYAFRCTDEVKQSVVGTMGTFQDMVAETCTEYFQRFRRQTYVTPKSYLSFIKGYQAIYSEKIAHVEVLAERMNTGLDKLMEAEQSISQLSKELAVKEQELAVASQKADGVLQEVAVKAQAAEKVKAQVQKVKDKAQAIVDEIEGDKKVAESKLEAAKPALAASEAALQTIKPSDIATVRKLGKPPHLIMRIMDAVLILFQRRVDVVTMDPERPCLRPSWAEAQKLMNNSAFLSMLLNFNKDTINEEVVELLAPYLSMEDYNLDTAKRMCGNVAGLCSWTEAMVDFFSINKEVLPLKANLKLQEARLAVAQAELAAAQEQLDAKQQELDQAQAMYDDAMREKQSLLVDAEACRRKMSNAMTLIDGLGGEKIRWTESSAQFQSQIKHLVGDVLLATGFLSYAGPFNQEYRNLLLQQWRGEMSSNRIPCSDSLNVISMLVDNATIGEWNLQGLPNDDLSIQNGIIVTKASRYPLLIDPQGQGKIWIKNRERGNELQVTSLNHKYFRSHLEDCMSLGKPLLIEDVGEELDPVLDNILEKNFIKSGSTYKVKVGDKEVDVMKGFTLYITTKLANPAYTPEVSAKTAVVDFTVTMRGLEDQLLGRVILIEKQELESERVKLLEEVTSNKRKMQELEDNLLYRLTSTEGSLVEDESLIEVLQVTKTTAEEVSEKLTVAAETEVKINFAREEYRPVATRGSILYFLIVEMSLVNIMYQTSLRQFLGIFDTSMEKSTKSQITAKRLGNIMEYLTYEVFRYTARGLYENHKFLFTLLLALKIDLQAKNISHSEFQTFIKGGASLDLNSVEAKPRRWILDMTWLNLVQLSSLHPFTSLLVQVGHNDRAWRVWFDEAAPEEAPLPDGFDSLVDAFRKLLLIRSWCPDRTIAQARRYITDSLGGKYAEGVNLDMEAMCAESDKRTPLVCFLSMGSDPTENIERLAKSKTVPCRPISMGQGQEVHARRLLSQSMADGGWLLLQNCHLGLDFLDELLETVTTAENIHEGFRVWITTEGHPKFPINLLQSSIKFTNEPPQGMKAGLKRTYGGLTQDQLEITNMPQWRPILYAVAFLHTTVQERRKFGPLGWNIPYEFNQADFTSSMQFVQNHLDEVDVKRGVNWSCLRYMLGEVQYGGRVTDDLDKRLLNTFAYIWFSEDMFGDKFCFYKGYTIPKARTVQDYQSHIDTLPLVDSPEVFGLHPNADITYQTNLANETLSTIISIQPKDSGGGGGETRESTVQRLANEMLEKLPADYVPHEVRAHLQKMGPFQPMTIFLRQEIDRMQRIIGRVRSTLTDLKLAIDGTIIMSEDLRDALDSMYDARVPRLWQKISWESATLGFWFTELLERNQQFHSWTFGGRPNQFWLTGFFNPQGFLTAMRQETTRMNLSKGWALDTVVLHNDVTRMMKEDVTAPPPSDVGGVYIHGLFLEGAGWDKRNTKLTEASPKVLFTPLPVVHVYALSSTSPPDTKKPSAVSLYPCPVYKKPRRTDLTFIFSLLLRTSQPVEHWTLRGVALLCDCK</sequence>
<dbReference type="GO" id="GO:0005858">
    <property type="term" value="C:axonemal dynein complex"/>
    <property type="evidence" value="ECO:0007669"/>
    <property type="project" value="TreeGrafter"/>
</dbReference>
<dbReference type="Gene3D" id="3.20.180.20">
    <property type="entry name" value="Dynein heavy chain, N-terminal domain 2"/>
    <property type="match status" value="1"/>
</dbReference>
<dbReference type="OrthoDB" id="424310at2759"/>
<dbReference type="KEGG" id="char:105890149"/>
<dbReference type="GO" id="GO:0005874">
    <property type="term" value="C:microtubule"/>
    <property type="evidence" value="ECO:0007669"/>
    <property type="project" value="UniProtKB-KW"/>
</dbReference>
<dbReference type="GeneID" id="105890149"/>
<evidence type="ECO:0000256" key="10">
    <source>
        <dbReference type="ARBA" id="ARBA00023069"/>
    </source>
</evidence>
<dbReference type="InterPro" id="IPR035699">
    <property type="entry name" value="AAA_6"/>
</dbReference>
<keyword evidence="3" id="KW-0963">Cytoplasm</keyword>
<dbReference type="Pfam" id="PF03028">
    <property type="entry name" value="Dynein_heavy"/>
    <property type="match status" value="1"/>
</dbReference>
<keyword evidence="4" id="KW-0493">Microtubule</keyword>